<feature type="region of interest" description="Disordered" evidence="1">
    <location>
        <begin position="114"/>
        <end position="136"/>
    </location>
</feature>
<dbReference type="PANTHER" id="PTHR33096:SF1">
    <property type="entry name" value="CXC1-LIKE CYSTEINE CLUSTER ASSOCIATED WITH KDZ TRANSPOSASES DOMAIN-CONTAINING PROTEIN"/>
    <property type="match status" value="1"/>
</dbReference>
<dbReference type="InterPro" id="IPR040521">
    <property type="entry name" value="KDZ"/>
</dbReference>
<evidence type="ECO:0000313" key="2">
    <source>
        <dbReference type="EMBL" id="KAG1774964.1"/>
    </source>
</evidence>
<dbReference type="Pfam" id="PF18758">
    <property type="entry name" value="KDZ"/>
    <property type="match status" value="1"/>
</dbReference>
<organism evidence="2 3">
    <name type="scientific">Suillus placidus</name>
    <dbReference type="NCBI Taxonomy" id="48579"/>
    <lineage>
        <taxon>Eukaryota</taxon>
        <taxon>Fungi</taxon>
        <taxon>Dikarya</taxon>
        <taxon>Basidiomycota</taxon>
        <taxon>Agaricomycotina</taxon>
        <taxon>Agaricomycetes</taxon>
        <taxon>Agaricomycetidae</taxon>
        <taxon>Boletales</taxon>
        <taxon>Suillineae</taxon>
        <taxon>Suillaceae</taxon>
        <taxon>Suillus</taxon>
    </lineage>
</organism>
<sequence>MTRTLCDIHDVNYCTCYRDQFSIAFDAYLSILQRIRSRVDQALGRDAEDWRTQNMCPCCTYEANESTLNSKMLVSHDSNNSSKRVAGVGSADEHQFHSSYFIPRIQVDRFKDEVQHRRSNHNVDQPPDHEPSAETDENLASCLRWKSSGPDHKKTALDIYETTGIFASACHHGFIIKVCEMVRSGELAKYLLAITDALINLYGQDIGLGYDVGCTFSKIVRDSPLLSAKAHDARIKFCVNAFHGYAHNRLCQVQHHPLYLSGFGLEDLETMECVFSASNAVSRTTRYATQYHWPQALDLHFQQWDDDKYRELSNFLMNNYVQARSLIDEYTDAVASLSSSLGLTKDDFERWVDEERQFLMDLKEEPSDRVLSCSYVQALIDQENANQKWEQISNAFKHVSSAHEINYAEDTHETLRLEAKRRAALDGLMDSPEYQSALERMRTHDFRHALDKLQQLVIQRLLELGKVNMAGTGYKLRVYIGKAIKARSKAITSALQEYNSLVPLMTPPAPCLEWNDIVHYGFLSEFELLKHSHSQQDILCKPWTVPGNRDVAVKYFKLKRAYEELQRLDVEIRRLRTFIYDEDKFLAAHVRRLSPVDSMLAQEVEELRMRRLRINSVHIARLDAIEALPGFSGSRGCGNRRGGSTPSKDPALIHMDAVDEDGEWDEIAADDAWNEDMTHLIDVLENMALD</sequence>
<protein>
    <submittedName>
        <fullName evidence="2">Uncharacterized protein</fullName>
    </submittedName>
</protein>
<proteinExistence type="predicted"/>
<dbReference type="EMBL" id="JABBWD010000037">
    <property type="protein sequence ID" value="KAG1774964.1"/>
    <property type="molecule type" value="Genomic_DNA"/>
</dbReference>
<evidence type="ECO:0000313" key="3">
    <source>
        <dbReference type="Proteomes" id="UP000714275"/>
    </source>
</evidence>
<evidence type="ECO:0000256" key="1">
    <source>
        <dbReference type="SAM" id="MobiDB-lite"/>
    </source>
</evidence>
<dbReference type="OrthoDB" id="3251205at2759"/>
<name>A0A9P6ZQQ9_9AGAM</name>
<dbReference type="AlphaFoldDB" id="A0A9P6ZQQ9"/>
<comment type="caution">
    <text evidence="2">The sequence shown here is derived from an EMBL/GenBank/DDBJ whole genome shotgun (WGS) entry which is preliminary data.</text>
</comment>
<accession>A0A9P6ZQQ9</accession>
<dbReference type="PANTHER" id="PTHR33096">
    <property type="entry name" value="CXC2 DOMAIN-CONTAINING PROTEIN"/>
    <property type="match status" value="1"/>
</dbReference>
<gene>
    <name evidence="2" type="ORF">EV702DRAFT_1180545</name>
</gene>
<keyword evidence="3" id="KW-1185">Reference proteome</keyword>
<dbReference type="Proteomes" id="UP000714275">
    <property type="component" value="Unassembled WGS sequence"/>
</dbReference>
<reference evidence="2" key="1">
    <citation type="journal article" date="2020" name="New Phytol.">
        <title>Comparative genomics reveals dynamic genome evolution in host specialist ectomycorrhizal fungi.</title>
        <authorList>
            <person name="Lofgren L.A."/>
            <person name="Nguyen N.H."/>
            <person name="Vilgalys R."/>
            <person name="Ruytinx J."/>
            <person name="Liao H.L."/>
            <person name="Branco S."/>
            <person name="Kuo A."/>
            <person name="LaButti K."/>
            <person name="Lipzen A."/>
            <person name="Andreopoulos W."/>
            <person name="Pangilinan J."/>
            <person name="Riley R."/>
            <person name="Hundley H."/>
            <person name="Na H."/>
            <person name="Barry K."/>
            <person name="Grigoriev I.V."/>
            <person name="Stajich J.E."/>
            <person name="Kennedy P.G."/>
        </authorList>
    </citation>
    <scope>NUCLEOTIDE SEQUENCE</scope>
    <source>
        <strain evidence="2">DOB743</strain>
    </source>
</reference>